<organism evidence="7 8">
    <name type="scientific">Filifactor villosus</name>
    <dbReference type="NCBI Taxonomy" id="29374"/>
    <lineage>
        <taxon>Bacteria</taxon>
        <taxon>Bacillati</taxon>
        <taxon>Bacillota</taxon>
        <taxon>Clostridia</taxon>
        <taxon>Peptostreptococcales</taxon>
        <taxon>Filifactoraceae</taxon>
        <taxon>Filifactor</taxon>
    </lineage>
</organism>
<protein>
    <submittedName>
        <fullName evidence="7">Energy-coupling factor transporter transmembrane component T</fullName>
    </submittedName>
</protein>
<name>A0ABV9QPH2_9FIRM</name>
<keyword evidence="2" id="KW-1003">Cell membrane</keyword>
<dbReference type="Proteomes" id="UP001595916">
    <property type="component" value="Unassembled WGS sequence"/>
</dbReference>
<keyword evidence="5 6" id="KW-0472">Membrane</keyword>
<dbReference type="CDD" id="cd16914">
    <property type="entry name" value="EcfT"/>
    <property type="match status" value="1"/>
</dbReference>
<reference evidence="8" key="1">
    <citation type="journal article" date="2019" name="Int. J. Syst. Evol. Microbiol.">
        <title>The Global Catalogue of Microorganisms (GCM) 10K type strain sequencing project: providing services to taxonomists for standard genome sequencing and annotation.</title>
        <authorList>
            <consortium name="The Broad Institute Genomics Platform"/>
            <consortium name="The Broad Institute Genome Sequencing Center for Infectious Disease"/>
            <person name="Wu L."/>
            <person name="Ma J."/>
        </authorList>
    </citation>
    <scope>NUCLEOTIDE SEQUENCE [LARGE SCALE GENOMIC DNA]</scope>
    <source>
        <strain evidence="8">CCUG 46385</strain>
    </source>
</reference>
<dbReference type="PANTHER" id="PTHR34857">
    <property type="entry name" value="SLL0384 PROTEIN"/>
    <property type="match status" value="1"/>
</dbReference>
<evidence type="ECO:0000256" key="6">
    <source>
        <dbReference type="SAM" id="Phobius"/>
    </source>
</evidence>
<comment type="subcellular location">
    <subcellularLocation>
        <location evidence="1">Membrane</location>
        <topology evidence="1">Multi-pass membrane protein</topology>
    </subcellularLocation>
</comment>
<feature type="transmembrane region" description="Helical" evidence="6">
    <location>
        <begin position="52"/>
        <end position="70"/>
    </location>
</feature>
<evidence type="ECO:0000256" key="2">
    <source>
        <dbReference type="ARBA" id="ARBA00022475"/>
    </source>
</evidence>
<keyword evidence="8" id="KW-1185">Reference proteome</keyword>
<gene>
    <name evidence="7" type="ORF">ACFO4R_10975</name>
</gene>
<evidence type="ECO:0000256" key="5">
    <source>
        <dbReference type="ARBA" id="ARBA00023136"/>
    </source>
</evidence>
<dbReference type="RefSeq" id="WP_379789186.1">
    <property type="nucleotide sequence ID" value="NZ_JBHSHL010000052.1"/>
</dbReference>
<evidence type="ECO:0000256" key="3">
    <source>
        <dbReference type="ARBA" id="ARBA00022692"/>
    </source>
</evidence>
<comment type="caution">
    <text evidence="7">The sequence shown here is derived from an EMBL/GenBank/DDBJ whole genome shotgun (WGS) entry which is preliminary data.</text>
</comment>
<feature type="transmembrane region" description="Helical" evidence="6">
    <location>
        <begin position="26"/>
        <end position="45"/>
    </location>
</feature>
<evidence type="ECO:0000256" key="4">
    <source>
        <dbReference type="ARBA" id="ARBA00022989"/>
    </source>
</evidence>
<dbReference type="PANTHER" id="PTHR34857:SF2">
    <property type="entry name" value="SLL0384 PROTEIN"/>
    <property type="match status" value="1"/>
</dbReference>
<feature type="transmembrane region" description="Helical" evidence="6">
    <location>
        <begin position="207"/>
        <end position="226"/>
    </location>
</feature>
<evidence type="ECO:0000313" key="8">
    <source>
        <dbReference type="Proteomes" id="UP001595916"/>
    </source>
</evidence>
<dbReference type="InterPro" id="IPR003339">
    <property type="entry name" value="ABC/ECF_trnsptr_transmembrane"/>
</dbReference>
<accession>A0ABV9QPH2</accession>
<keyword evidence="3 6" id="KW-0812">Transmembrane</keyword>
<evidence type="ECO:0000256" key="1">
    <source>
        <dbReference type="ARBA" id="ARBA00004141"/>
    </source>
</evidence>
<dbReference type="Pfam" id="PF02361">
    <property type="entry name" value="CbiQ"/>
    <property type="match status" value="1"/>
</dbReference>
<dbReference type="EMBL" id="JBHSHL010000052">
    <property type="protein sequence ID" value="MFC4805591.1"/>
    <property type="molecule type" value="Genomic_DNA"/>
</dbReference>
<evidence type="ECO:0000313" key="7">
    <source>
        <dbReference type="EMBL" id="MFC4805591.1"/>
    </source>
</evidence>
<dbReference type="InterPro" id="IPR051611">
    <property type="entry name" value="ECF_transporter_component"/>
</dbReference>
<feature type="transmembrane region" description="Helical" evidence="6">
    <location>
        <begin position="76"/>
        <end position="102"/>
    </location>
</feature>
<keyword evidence="4 6" id="KW-1133">Transmembrane helix</keyword>
<sequence>MKLDFRTKFLMTLVISTISISGNLQVKYPVVSFITSLLPFVLLLFEKRYKIFFKGLAALLLAFFMITFLLDRYGGILSILTVFIAGVVIRMVPGVMMGYYALVSTSMSDLVEALRRWKLPDEIVIPISVMFRFFYSTREDYASINDAMKMHGLVWKNLFRDPMRILEYKAVPLLMCSSKAADDVAVSAMTRGMVVGRKRSSISETRLRIQDYVMMALLVVLSYFYIRSIYA</sequence>
<proteinExistence type="predicted"/>